<feature type="transmembrane region" description="Helical" evidence="1">
    <location>
        <begin position="225"/>
        <end position="245"/>
    </location>
</feature>
<dbReference type="CDD" id="cd13926">
    <property type="entry name" value="N-acetylmuramidase_GH108"/>
    <property type="match status" value="1"/>
</dbReference>
<dbReference type="EMBL" id="BMES01000001">
    <property type="protein sequence ID" value="GGH13963.1"/>
    <property type="molecule type" value="Genomic_DNA"/>
</dbReference>
<feature type="domain" description="TtsA-like Glycoside hydrolase family 108" evidence="2">
    <location>
        <begin position="11"/>
        <end position="93"/>
    </location>
</feature>
<dbReference type="InterPro" id="IPR023346">
    <property type="entry name" value="Lysozyme-like_dom_sf"/>
</dbReference>
<feature type="transmembrane region" description="Helical" evidence="1">
    <location>
        <begin position="195"/>
        <end position="213"/>
    </location>
</feature>
<evidence type="ECO:0000313" key="4">
    <source>
        <dbReference type="Proteomes" id="UP000603912"/>
    </source>
</evidence>
<evidence type="ECO:0000259" key="2">
    <source>
        <dbReference type="Pfam" id="PF05838"/>
    </source>
</evidence>
<keyword evidence="4" id="KW-1185">Reference proteome</keyword>
<dbReference type="RefSeq" id="WP_188516846.1">
    <property type="nucleotide sequence ID" value="NZ_BMES01000001.1"/>
</dbReference>
<dbReference type="InterPro" id="IPR008565">
    <property type="entry name" value="TtsA-like_GH18_dom"/>
</dbReference>
<keyword evidence="1" id="KW-0812">Transmembrane</keyword>
<keyword evidence="1" id="KW-0472">Membrane</keyword>
<sequence>MHTSFEAALGAVFSVEGGYVDHPADPGGPTHFGVTRETLARARGRPATAADVMALGRDEAAAIYRRFYWDAVRADDLPAGLDLAVFDLAVNSGPRRAALLLHGALGLPPDAEIGPAALAAAQVADQQALIRALSRARVAFLRRLAGWPTFGTGWARRVAAIERAALALANASTTPNIQERRPMDALKPILQSRTVWSNLIGLGAIALAAFGFDTGGVDSGQLADTALQVVAGLSFIASTAFRVLATHRLS</sequence>
<dbReference type="Gene3D" id="1.20.141.10">
    <property type="entry name" value="Chitosanase, subunit A, domain 1"/>
    <property type="match status" value="1"/>
</dbReference>
<gene>
    <name evidence="3" type="ORF">GCM10007036_12930</name>
</gene>
<reference evidence="3" key="1">
    <citation type="journal article" date="2014" name="Int. J. Syst. Evol. Microbiol.">
        <title>Complete genome sequence of Corynebacterium casei LMG S-19264T (=DSM 44701T), isolated from a smear-ripened cheese.</title>
        <authorList>
            <consortium name="US DOE Joint Genome Institute (JGI-PGF)"/>
            <person name="Walter F."/>
            <person name="Albersmeier A."/>
            <person name="Kalinowski J."/>
            <person name="Ruckert C."/>
        </authorList>
    </citation>
    <scope>NUCLEOTIDE SEQUENCE</scope>
    <source>
        <strain evidence="3">CGMCC 1.12214</strain>
    </source>
</reference>
<dbReference type="Proteomes" id="UP000603912">
    <property type="component" value="Unassembled WGS sequence"/>
</dbReference>
<comment type="caution">
    <text evidence="3">The sequence shown here is derived from an EMBL/GenBank/DDBJ whole genome shotgun (WGS) entry which is preliminary data.</text>
</comment>
<name>A0A917MGB8_9HYPH</name>
<reference evidence="3" key="2">
    <citation type="submission" date="2020-09" db="EMBL/GenBank/DDBJ databases">
        <authorList>
            <person name="Sun Q."/>
            <person name="Zhou Y."/>
        </authorList>
    </citation>
    <scope>NUCLEOTIDE SEQUENCE</scope>
    <source>
        <strain evidence="3">CGMCC 1.12214</strain>
    </source>
</reference>
<evidence type="ECO:0000313" key="3">
    <source>
        <dbReference type="EMBL" id="GGH13963.1"/>
    </source>
</evidence>
<organism evidence="3 4">
    <name type="scientific">Alsobacter metallidurans</name>
    <dbReference type="NCBI Taxonomy" id="340221"/>
    <lineage>
        <taxon>Bacteria</taxon>
        <taxon>Pseudomonadati</taxon>
        <taxon>Pseudomonadota</taxon>
        <taxon>Alphaproteobacteria</taxon>
        <taxon>Hyphomicrobiales</taxon>
        <taxon>Alsobacteraceae</taxon>
        <taxon>Alsobacter</taxon>
    </lineage>
</organism>
<protein>
    <recommendedName>
        <fullName evidence="2">TtsA-like Glycoside hydrolase family 108 domain-containing protein</fullName>
    </recommendedName>
</protein>
<keyword evidence="1" id="KW-1133">Transmembrane helix</keyword>
<dbReference type="Pfam" id="PF05838">
    <property type="entry name" value="Glyco_hydro_108"/>
    <property type="match status" value="1"/>
</dbReference>
<evidence type="ECO:0000256" key="1">
    <source>
        <dbReference type="SAM" id="Phobius"/>
    </source>
</evidence>
<proteinExistence type="predicted"/>
<accession>A0A917MGB8</accession>
<dbReference type="SUPFAM" id="SSF53955">
    <property type="entry name" value="Lysozyme-like"/>
    <property type="match status" value="1"/>
</dbReference>
<dbReference type="AlphaFoldDB" id="A0A917MGB8"/>